<accession>A0A7I7JII6</accession>
<dbReference type="RefSeq" id="WP_193465814.1">
    <property type="nucleotide sequence ID" value="NZ_AP022562.1"/>
</dbReference>
<sequence length="90" mass="10687">MDDTAIMPNVYCGRCRFSGRTATPSWEDIMLTVEYDGDQHRTSWPQFVKDAERIEYIQQVGWTHVKVLAEHRDHNVIRRVQRAWDALILR</sequence>
<dbReference type="Proteomes" id="UP000466997">
    <property type="component" value="Chromosome"/>
</dbReference>
<gene>
    <name evidence="1" type="ORF">MNVM_08180</name>
</gene>
<name>A0A7I7JII6_9MYCO</name>
<dbReference type="KEGG" id="mnm:MNVM_08180"/>
<evidence type="ECO:0000313" key="2">
    <source>
        <dbReference type="Proteomes" id="UP000466997"/>
    </source>
</evidence>
<evidence type="ECO:0008006" key="3">
    <source>
        <dbReference type="Google" id="ProtNLM"/>
    </source>
</evidence>
<dbReference type="EMBL" id="AP022562">
    <property type="protein sequence ID" value="BBX11737.1"/>
    <property type="molecule type" value="Genomic_DNA"/>
</dbReference>
<proteinExistence type="predicted"/>
<organism evidence="1 2">
    <name type="scientific">Mycobacterium novum</name>
    <dbReference type="NCBI Taxonomy" id="2492438"/>
    <lineage>
        <taxon>Bacteria</taxon>
        <taxon>Bacillati</taxon>
        <taxon>Actinomycetota</taxon>
        <taxon>Actinomycetes</taxon>
        <taxon>Mycobacteriales</taxon>
        <taxon>Mycobacteriaceae</taxon>
        <taxon>Mycobacterium</taxon>
    </lineage>
</organism>
<dbReference type="AlphaFoldDB" id="A0A7I7JII6"/>
<reference evidence="1 2" key="1">
    <citation type="journal article" date="2019" name="Emerg. Microbes Infect.">
        <title>Comprehensive subspecies identification of 175 nontuberculous mycobacteria species based on 7547 genomic profiles.</title>
        <authorList>
            <person name="Matsumoto Y."/>
            <person name="Kinjo T."/>
            <person name="Motooka D."/>
            <person name="Nabeya D."/>
            <person name="Jung N."/>
            <person name="Uechi K."/>
            <person name="Horii T."/>
            <person name="Iida T."/>
            <person name="Fujita J."/>
            <person name="Nakamura S."/>
        </authorList>
    </citation>
    <scope>NUCLEOTIDE SEQUENCE [LARGE SCALE GENOMIC DNA]</scope>
    <source>
        <strain evidence="1 2">JCM 6391</strain>
    </source>
</reference>
<keyword evidence="2" id="KW-1185">Reference proteome</keyword>
<evidence type="ECO:0000313" key="1">
    <source>
        <dbReference type="EMBL" id="BBX11737.1"/>
    </source>
</evidence>
<protein>
    <recommendedName>
        <fullName evidence="3">DUF559 domain-containing protein</fullName>
    </recommendedName>
</protein>